<dbReference type="EMBL" id="JAUTXU010000054">
    <property type="protein sequence ID" value="KAK3714697.1"/>
    <property type="molecule type" value="Genomic_DNA"/>
</dbReference>
<keyword evidence="2" id="KW-1185">Reference proteome</keyword>
<gene>
    <name evidence="1" type="ORF">LTR37_007677</name>
</gene>
<sequence>MSQDGQIHSTGRGGVGNIGPGEGVYVDSGIVHEGVVGEPGHQGGGEYSAGRGGAGNIVSSPKVGANSGGPPVDASDSIPEPAMREKNSKYDNFHTGRGGEGNIYRDKYGGHSKPPKDEKEGFMEKAKHAVGMDKPKEEKSK</sequence>
<protein>
    <submittedName>
        <fullName evidence="1">Uncharacterized protein</fullName>
    </submittedName>
</protein>
<name>A0ACC3NFQ9_9PEZI</name>
<reference evidence="1" key="1">
    <citation type="submission" date="2023-07" db="EMBL/GenBank/DDBJ databases">
        <title>Black Yeasts Isolated from many extreme environments.</title>
        <authorList>
            <person name="Coleine C."/>
            <person name="Stajich J.E."/>
            <person name="Selbmann L."/>
        </authorList>
    </citation>
    <scope>NUCLEOTIDE SEQUENCE</scope>
    <source>
        <strain evidence="1">CCFEE 5714</strain>
    </source>
</reference>
<dbReference type="Proteomes" id="UP001281147">
    <property type="component" value="Unassembled WGS sequence"/>
</dbReference>
<proteinExistence type="predicted"/>
<organism evidence="1 2">
    <name type="scientific">Vermiconidia calcicola</name>
    <dbReference type="NCBI Taxonomy" id="1690605"/>
    <lineage>
        <taxon>Eukaryota</taxon>
        <taxon>Fungi</taxon>
        <taxon>Dikarya</taxon>
        <taxon>Ascomycota</taxon>
        <taxon>Pezizomycotina</taxon>
        <taxon>Dothideomycetes</taxon>
        <taxon>Dothideomycetidae</taxon>
        <taxon>Mycosphaerellales</taxon>
        <taxon>Extremaceae</taxon>
        <taxon>Vermiconidia</taxon>
    </lineage>
</organism>
<comment type="caution">
    <text evidence="1">The sequence shown here is derived from an EMBL/GenBank/DDBJ whole genome shotgun (WGS) entry which is preliminary data.</text>
</comment>
<evidence type="ECO:0000313" key="1">
    <source>
        <dbReference type="EMBL" id="KAK3714697.1"/>
    </source>
</evidence>
<evidence type="ECO:0000313" key="2">
    <source>
        <dbReference type="Proteomes" id="UP001281147"/>
    </source>
</evidence>
<accession>A0ACC3NFQ9</accession>